<gene>
    <name evidence="10" type="ORF">KUF71_005132</name>
</gene>
<evidence type="ECO:0000256" key="7">
    <source>
        <dbReference type="SAM" id="Phobius"/>
    </source>
</evidence>
<organism evidence="10 11">
    <name type="scientific">Frankliniella fusca</name>
    <dbReference type="NCBI Taxonomy" id="407009"/>
    <lineage>
        <taxon>Eukaryota</taxon>
        <taxon>Metazoa</taxon>
        <taxon>Ecdysozoa</taxon>
        <taxon>Arthropoda</taxon>
        <taxon>Hexapoda</taxon>
        <taxon>Insecta</taxon>
        <taxon>Pterygota</taxon>
        <taxon>Neoptera</taxon>
        <taxon>Paraneoptera</taxon>
        <taxon>Thysanoptera</taxon>
        <taxon>Terebrantia</taxon>
        <taxon>Thripoidea</taxon>
        <taxon>Thripidae</taxon>
        <taxon>Frankliniella</taxon>
    </lineage>
</organism>
<evidence type="ECO:0000259" key="9">
    <source>
        <dbReference type="PROSITE" id="PS50835"/>
    </source>
</evidence>
<reference evidence="10" key="1">
    <citation type="submission" date="2021-07" db="EMBL/GenBank/DDBJ databases">
        <authorList>
            <person name="Catto M.A."/>
            <person name="Jacobson A."/>
            <person name="Kennedy G."/>
            <person name="Labadie P."/>
            <person name="Hunt B.G."/>
            <person name="Srinivasan R."/>
        </authorList>
    </citation>
    <scope>NUCLEOTIDE SEQUENCE</scope>
    <source>
        <strain evidence="10">PL_HMW_Pooled</strain>
        <tissue evidence="10">Head</tissue>
    </source>
</reference>
<protein>
    <submittedName>
        <fullName evidence="10">Leucine-rich repeat-containing protein 4B</fullName>
    </submittedName>
</protein>
<evidence type="ECO:0000313" key="11">
    <source>
        <dbReference type="Proteomes" id="UP001219518"/>
    </source>
</evidence>
<keyword evidence="7" id="KW-0472">Membrane</keyword>
<dbReference type="InterPro" id="IPR007110">
    <property type="entry name" value="Ig-like_dom"/>
</dbReference>
<evidence type="ECO:0000256" key="8">
    <source>
        <dbReference type="SAM" id="SignalP"/>
    </source>
</evidence>
<dbReference type="Proteomes" id="UP001219518">
    <property type="component" value="Unassembled WGS sequence"/>
</dbReference>
<dbReference type="InterPro" id="IPR000483">
    <property type="entry name" value="Cys-rich_flank_reg_C"/>
</dbReference>
<comment type="caution">
    <text evidence="10">The sequence shown here is derived from an EMBL/GenBank/DDBJ whole genome shotgun (WGS) entry which is preliminary data.</text>
</comment>
<evidence type="ECO:0000256" key="6">
    <source>
        <dbReference type="SAM" id="MobiDB-lite"/>
    </source>
</evidence>
<evidence type="ECO:0000256" key="3">
    <source>
        <dbReference type="ARBA" id="ARBA00022737"/>
    </source>
</evidence>
<evidence type="ECO:0000256" key="1">
    <source>
        <dbReference type="ARBA" id="ARBA00022614"/>
    </source>
</evidence>
<keyword evidence="5" id="KW-0325">Glycoprotein</keyword>
<dbReference type="SUPFAM" id="SSF52058">
    <property type="entry name" value="L domain-like"/>
    <property type="match status" value="1"/>
</dbReference>
<dbReference type="AlphaFoldDB" id="A0AAE1HZI3"/>
<name>A0AAE1HZI3_9NEOP</name>
<dbReference type="EMBL" id="JAHWGI010001411">
    <property type="protein sequence ID" value="KAK3930398.1"/>
    <property type="molecule type" value="Genomic_DNA"/>
</dbReference>
<evidence type="ECO:0000256" key="5">
    <source>
        <dbReference type="ARBA" id="ARBA00023180"/>
    </source>
</evidence>
<feature type="domain" description="Ig-like" evidence="9">
    <location>
        <begin position="269"/>
        <end position="368"/>
    </location>
</feature>
<dbReference type="SMART" id="SM00369">
    <property type="entry name" value="LRR_TYP"/>
    <property type="match status" value="6"/>
</dbReference>
<keyword evidence="2 8" id="KW-0732">Signal</keyword>
<keyword evidence="11" id="KW-1185">Reference proteome</keyword>
<feature type="transmembrane region" description="Helical" evidence="7">
    <location>
        <begin position="382"/>
        <end position="405"/>
    </location>
</feature>
<dbReference type="SMART" id="SM00408">
    <property type="entry name" value="IGc2"/>
    <property type="match status" value="1"/>
</dbReference>
<dbReference type="Gene3D" id="3.80.10.10">
    <property type="entry name" value="Ribonuclease Inhibitor"/>
    <property type="match status" value="2"/>
</dbReference>
<feature type="region of interest" description="Disordered" evidence="6">
    <location>
        <begin position="432"/>
        <end position="467"/>
    </location>
</feature>
<evidence type="ECO:0000256" key="2">
    <source>
        <dbReference type="ARBA" id="ARBA00022729"/>
    </source>
</evidence>
<dbReference type="InterPro" id="IPR003598">
    <property type="entry name" value="Ig_sub2"/>
</dbReference>
<sequence length="717" mass="77087">MAGPGSASLLLLALWLALAALASLAGASSCPSPCQCKWKGGKQAVECVDQALITVPTGVDPETQVLDMSGNRLQELPKEMFVRNLLLNLQRVYLRSCRIGQIDDQAFKGLTNLVELDLSENLLTSVPSATFNDMPFLRDLSLAKNPIQKLESGAFRTVPGLVKLDLSHCELQYIAPKAFEGVELMESLRLNGNRLSVLQPHTVERLQRLHGVELHDNPWHCDCHLRAAKLWLTSNNIPYPVPPVCSGGPHRVQHRTFAELHVDDFACKPEILPVSRYVEATTGENATVLCRVGGVPQADIHWYWNGRLLLNNSVFSPFQRVYVFEEGTFEKTSALVLTNAQDTDQTEFYCVAENRAGSAEANFTLHVSMRLAGISTLGSGQIFGLSAALIVLVLVILLVILVLLVRLRKPPASEIKSPGQLEVVATMNGNTVTTNCKTAPPVTDSSSERTTVTSDSIMSNNPIQKPPRRAEISYTTTHYNGHGSVLSATHFSPPTSNPDLINDTRLNPPPPAPMSNGHVPGLGHANPVGQCGLMGGPAGLGAVPRPGSGEYSRAGGCDSLYPSGIWDTQSPEHYIRRTTSSSAAGLHYDASDKTPIIGDGTSMGGESEDDLEYRSRTLPRPHIGHAGHPGGPPGHPLPHEDYPPDYGLPIPPAEGAQSPSATSPTGGHPNALPNAKTLRVWQRGVPVLPPVTALKRVLSSNRNSPDEGYQEGCGTDV</sequence>
<keyword evidence="3" id="KW-0677">Repeat</keyword>
<accession>A0AAE1HZI3</accession>
<dbReference type="InterPro" id="IPR013098">
    <property type="entry name" value="Ig_I-set"/>
</dbReference>
<dbReference type="SUPFAM" id="SSF48726">
    <property type="entry name" value="Immunoglobulin"/>
    <property type="match status" value="1"/>
</dbReference>
<dbReference type="FunFam" id="3.80.10.10:FF:000082">
    <property type="entry name" value="Leucine-rich repeat-containing 24"/>
    <property type="match status" value="1"/>
</dbReference>
<feature type="compositionally biased region" description="Polar residues" evidence="6">
    <location>
        <begin position="432"/>
        <end position="463"/>
    </location>
</feature>
<dbReference type="PANTHER" id="PTHR24366:SF136">
    <property type="entry name" value="KEKKON 1, ISOFORM B"/>
    <property type="match status" value="1"/>
</dbReference>
<reference evidence="10" key="2">
    <citation type="journal article" date="2023" name="BMC Genomics">
        <title>Pest status, molecular evolution, and epigenetic factors derived from the genome assembly of Frankliniella fusca, a thysanopteran phytovirus vector.</title>
        <authorList>
            <person name="Catto M.A."/>
            <person name="Labadie P.E."/>
            <person name="Jacobson A.L."/>
            <person name="Kennedy G.G."/>
            <person name="Srinivasan R."/>
            <person name="Hunt B.G."/>
        </authorList>
    </citation>
    <scope>NUCLEOTIDE SEQUENCE</scope>
    <source>
        <strain evidence="10">PL_HMW_Pooled</strain>
    </source>
</reference>
<keyword evidence="7" id="KW-1133">Transmembrane helix</keyword>
<dbReference type="InterPro" id="IPR003591">
    <property type="entry name" value="Leu-rich_rpt_typical-subtyp"/>
</dbReference>
<dbReference type="InterPro" id="IPR001611">
    <property type="entry name" value="Leu-rich_rpt"/>
</dbReference>
<keyword evidence="1" id="KW-0433">Leucine-rich repeat</keyword>
<dbReference type="GO" id="GO:0071944">
    <property type="term" value="C:cell periphery"/>
    <property type="evidence" value="ECO:0007669"/>
    <property type="project" value="UniProtKB-ARBA"/>
</dbReference>
<dbReference type="PANTHER" id="PTHR24366">
    <property type="entry name" value="IG(IMMUNOGLOBULIN) AND LRR(LEUCINE RICH REPEAT) DOMAINS"/>
    <property type="match status" value="1"/>
</dbReference>
<dbReference type="InterPro" id="IPR013783">
    <property type="entry name" value="Ig-like_fold"/>
</dbReference>
<dbReference type="Pfam" id="PF13855">
    <property type="entry name" value="LRR_8"/>
    <property type="match status" value="1"/>
</dbReference>
<dbReference type="InterPro" id="IPR036179">
    <property type="entry name" value="Ig-like_dom_sf"/>
</dbReference>
<feature type="region of interest" description="Disordered" evidence="6">
    <location>
        <begin position="586"/>
        <end position="673"/>
    </location>
</feature>
<dbReference type="Gene3D" id="2.60.40.10">
    <property type="entry name" value="Immunoglobulins"/>
    <property type="match status" value="1"/>
</dbReference>
<evidence type="ECO:0000313" key="10">
    <source>
        <dbReference type="EMBL" id="KAK3930398.1"/>
    </source>
</evidence>
<dbReference type="PROSITE" id="PS50835">
    <property type="entry name" value="IG_LIKE"/>
    <property type="match status" value="1"/>
</dbReference>
<dbReference type="PROSITE" id="PS51450">
    <property type="entry name" value="LRR"/>
    <property type="match status" value="1"/>
</dbReference>
<dbReference type="SMART" id="SM00082">
    <property type="entry name" value="LRRCT"/>
    <property type="match status" value="1"/>
</dbReference>
<feature type="chain" id="PRO_5042249277" evidence="8">
    <location>
        <begin position="28"/>
        <end position="717"/>
    </location>
</feature>
<dbReference type="InterPro" id="IPR003599">
    <property type="entry name" value="Ig_sub"/>
</dbReference>
<keyword evidence="4" id="KW-1015">Disulfide bond</keyword>
<evidence type="ECO:0000256" key="4">
    <source>
        <dbReference type="ARBA" id="ARBA00023157"/>
    </source>
</evidence>
<feature type="region of interest" description="Disordered" evidence="6">
    <location>
        <begin position="698"/>
        <end position="717"/>
    </location>
</feature>
<proteinExistence type="predicted"/>
<dbReference type="Pfam" id="PF07679">
    <property type="entry name" value="I-set"/>
    <property type="match status" value="1"/>
</dbReference>
<keyword evidence="7" id="KW-0812">Transmembrane</keyword>
<dbReference type="InterPro" id="IPR032675">
    <property type="entry name" value="LRR_dom_sf"/>
</dbReference>
<feature type="signal peptide" evidence="8">
    <location>
        <begin position="1"/>
        <end position="27"/>
    </location>
</feature>
<dbReference type="SMART" id="SM00409">
    <property type="entry name" value="IG"/>
    <property type="match status" value="1"/>
</dbReference>